<evidence type="ECO:0000313" key="1">
    <source>
        <dbReference type="Proteomes" id="UP000887580"/>
    </source>
</evidence>
<proteinExistence type="predicted"/>
<organism evidence="1 2">
    <name type="scientific">Panagrolaimus sp. PS1159</name>
    <dbReference type="NCBI Taxonomy" id="55785"/>
    <lineage>
        <taxon>Eukaryota</taxon>
        <taxon>Metazoa</taxon>
        <taxon>Ecdysozoa</taxon>
        <taxon>Nematoda</taxon>
        <taxon>Chromadorea</taxon>
        <taxon>Rhabditida</taxon>
        <taxon>Tylenchina</taxon>
        <taxon>Panagrolaimomorpha</taxon>
        <taxon>Panagrolaimoidea</taxon>
        <taxon>Panagrolaimidae</taxon>
        <taxon>Panagrolaimus</taxon>
    </lineage>
</organism>
<sequence>MSSTLGGCIRFVTNIGRWIPVVFVTGVCGWVLYAYNFVFIFGSVESHVNRILLFIGFHFLFIMFLWSYFMTIFTPVRPPPEQFRITDEVIQQLGTADNAPAVNDILKRFVRDVGLPVRTFDSRGHIRYCPRCDKIKPDRACHCSFCNQCVLKYDHHCIWVNTCVNFCNYKYFILFLCYGFFLCLFGLLTLLAPFISIWKHSTKGGDIELLFLFLVSGMFGLSLACLFFFHLYLIARNRSTIETVRPPFLENGPCKNAYHLGILNNFKQVFGNQIWKWPIPISSSIGSGSNFPLATSNTTRYSSAASHNNSIDIETGTKTISSSNDRYRVISTLGNGLSYPINKRQNERYFLLSGDPLLSDRSSDNESDDGHRLFDTSIIV</sequence>
<dbReference type="WBParaSite" id="PS1159_v2.g23579.t1">
    <property type="protein sequence ID" value="PS1159_v2.g23579.t1"/>
    <property type="gene ID" value="PS1159_v2.g23579"/>
</dbReference>
<dbReference type="Proteomes" id="UP000887580">
    <property type="component" value="Unplaced"/>
</dbReference>
<accession>A0AC35G4H5</accession>
<name>A0AC35G4H5_9BILA</name>
<reference evidence="2" key="1">
    <citation type="submission" date="2022-11" db="UniProtKB">
        <authorList>
            <consortium name="WormBaseParasite"/>
        </authorList>
    </citation>
    <scope>IDENTIFICATION</scope>
</reference>
<evidence type="ECO:0000313" key="2">
    <source>
        <dbReference type="WBParaSite" id="PS1159_v2.g23579.t1"/>
    </source>
</evidence>
<protein>
    <submittedName>
        <fullName evidence="2">Palmitoyltransferase</fullName>
    </submittedName>
</protein>